<accession>A0ABW1E5R7</accession>
<reference evidence="4" key="1">
    <citation type="journal article" date="2019" name="Int. J. Syst. Evol. Microbiol.">
        <title>The Global Catalogue of Microorganisms (GCM) 10K type strain sequencing project: providing services to taxonomists for standard genome sequencing and annotation.</title>
        <authorList>
            <consortium name="The Broad Institute Genomics Platform"/>
            <consortium name="The Broad Institute Genome Sequencing Center for Infectious Disease"/>
            <person name="Wu L."/>
            <person name="Ma J."/>
        </authorList>
    </citation>
    <scope>NUCLEOTIDE SEQUENCE [LARGE SCALE GENOMIC DNA]</scope>
    <source>
        <strain evidence="4">JCM 10411</strain>
    </source>
</reference>
<name>A0ABW1E5R7_9ACTN</name>
<dbReference type="GO" id="GO:0016787">
    <property type="term" value="F:hydrolase activity"/>
    <property type="evidence" value="ECO:0007669"/>
    <property type="project" value="UniProtKB-KW"/>
</dbReference>
<dbReference type="InterPro" id="IPR029058">
    <property type="entry name" value="AB_hydrolase_fold"/>
</dbReference>
<dbReference type="PANTHER" id="PTHR43798:SF33">
    <property type="entry name" value="HYDROLASE, PUTATIVE (AFU_ORTHOLOGUE AFUA_2G14860)-RELATED"/>
    <property type="match status" value="1"/>
</dbReference>
<evidence type="ECO:0000259" key="2">
    <source>
        <dbReference type="Pfam" id="PF12697"/>
    </source>
</evidence>
<dbReference type="InterPro" id="IPR050266">
    <property type="entry name" value="AB_hydrolase_sf"/>
</dbReference>
<evidence type="ECO:0000313" key="3">
    <source>
        <dbReference type="EMBL" id="MFC5854789.1"/>
    </source>
</evidence>
<sequence length="334" mass="35162">MDPHPRSCASYPHPVTSHPAPASPPSLLPPASSSPPSAPSSVLPAGARAYRLRTSRGEFAVVDVPPAGGVEPKGVVLSLPGFTGSKEDFTLVHGPLAARGYRSVAVDGRGQYESDGPVDDESAYARAQLARDVLAQAEALGTDLPLHLVGHSLGGQIARAAVLEDHSLFRSLTLISSGPARISVSQEQRVKLLRDALSRMTMAQCWEAILAMGPPEEVGGPARGLGGQEHLRRRWLGTSPAQLLSTGRQLCVEPDLVTELAAVPLPFHVLSGAHDDTWPVPDLDAMAVRLNAHRTVVAGAEHSPTVDRPEPTAHALATFWDGLRAHHNGTGALV</sequence>
<organism evidence="3 4">
    <name type="scientific">Streptomyces chlorus</name>
    <dbReference type="NCBI Taxonomy" id="887452"/>
    <lineage>
        <taxon>Bacteria</taxon>
        <taxon>Bacillati</taxon>
        <taxon>Actinomycetota</taxon>
        <taxon>Actinomycetes</taxon>
        <taxon>Kitasatosporales</taxon>
        <taxon>Streptomycetaceae</taxon>
        <taxon>Streptomyces</taxon>
    </lineage>
</organism>
<feature type="domain" description="AB hydrolase-1" evidence="2">
    <location>
        <begin position="78"/>
        <end position="314"/>
    </location>
</feature>
<dbReference type="RefSeq" id="WP_381366659.1">
    <property type="nucleotide sequence ID" value="NZ_JBHSOA010000053.1"/>
</dbReference>
<dbReference type="SUPFAM" id="SSF53474">
    <property type="entry name" value="alpha/beta-Hydrolases"/>
    <property type="match status" value="1"/>
</dbReference>
<keyword evidence="4" id="KW-1185">Reference proteome</keyword>
<protein>
    <submittedName>
        <fullName evidence="3">Alpha/beta fold hydrolase</fullName>
    </submittedName>
</protein>
<keyword evidence="3" id="KW-0378">Hydrolase</keyword>
<dbReference type="Gene3D" id="3.40.50.1820">
    <property type="entry name" value="alpha/beta hydrolase"/>
    <property type="match status" value="1"/>
</dbReference>
<feature type="region of interest" description="Disordered" evidence="1">
    <location>
        <begin position="1"/>
        <end position="43"/>
    </location>
</feature>
<comment type="caution">
    <text evidence="3">The sequence shown here is derived from an EMBL/GenBank/DDBJ whole genome shotgun (WGS) entry which is preliminary data.</text>
</comment>
<dbReference type="InterPro" id="IPR000073">
    <property type="entry name" value="AB_hydrolase_1"/>
</dbReference>
<dbReference type="Pfam" id="PF12697">
    <property type="entry name" value="Abhydrolase_6"/>
    <property type="match status" value="1"/>
</dbReference>
<feature type="compositionally biased region" description="Pro residues" evidence="1">
    <location>
        <begin position="21"/>
        <end position="38"/>
    </location>
</feature>
<evidence type="ECO:0000256" key="1">
    <source>
        <dbReference type="SAM" id="MobiDB-lite"/>
    </source>
</evidence>
<dbReference type="PANTHER" id="PTHR43798">
    <property type="entry name" value="MONOACYLGLYCEROL LIPASE"/>
    <property type="match status" value="1"/>
</dbReference>
<gene>
    <name evidence="3" type="ORF">ACFPZI_24280</name>
</gene>
<evidence type="ECO:0000313" key="4">
    <source>
        <dbReference type="Proteomes" id="UP001596180"/>
    </source>
</evidence>
<dbReference type="Proteomes" id="UP001596180">
    <property type="component" value="Unassembled WGS sequence"/>
</dbReference>
<dbReference type="EMBL" id="JBHSOA010000053">
    <property type="protein sequence ID" value="MFC5854789.1"/>
    <property type="molecule type" value="Genomic_DNA"/>
</dbReference>
<proteinExistence type="predicted"/>